<feature type="region of interest" description="Disordered" evidence="4">
    <location>
        <begin position="81"/>
        <end position="168"/>
    </location>
</feature>
<feature type="compositionally biased region" description="Polar residues" evidence="4">
    <location>
        <begin position="747"/>
        <end position="760"/>
    </location>
</feature>
<feature type="region of interest" description="Disordered" evidence="4">
    <location>
        <begin position="1025"/>
        <end position="1100"/>
    </location>
</feature>
<feature type="region of interest" description="Disordered" evidence="4">
    <location>
        <begin position="774"/>
        <end position="833"/>
    </location>
</feature>
<feature type="compositionally biased region" description="Basic and acidic residues" evidence="4">
    <location>
        <begin position="567"/>
        <end position="579"/>
    </location>
</feature>
<keyword evidence="2" id="KW-0863">Zinc-finger</keyword>
<evidence type="ECO:0000256" key="2">
    <source>
        <dbReference type="ARBA" id="ARBA00022771"/>
    </source>
</evidence>
<dbReference type="Proteomes" id="UP001371456">
    <property type="component" value="Unassembled WGS sequence"/>
</dbReference>
<comment type="caution">
    <text evidence="6">The sequence shown here is derived from an EMBL/GenBank/DDBJ whole genome shotgun (WGS) entry which is preliminary data.</text>
</comment>
<feature type="region of interest" description="Disordered" evidence="4">
    <location>
        <begin position="1396"/>
        <end position="1416"/>
    </location>
</feature>
<dbReference type="Pfam" id="PF07496">
    <property type="entry name" value="zf-CW"/>
    <property type="match status" value="1"/>
</dbReference>
<keyword evidence="7" id="KW-1185">Reference proteome</keyword>
<feature type="compositionally biased region" description="Basic and acidic residues" evidence="4">
    <location>
        <begin position="957"/>
        <end position="974"/>
    </location>
</feature>
<dbReference type="GO" id="GO:0008270">
    <property type="term" value="F:zinc ion binding"/>
    <property type="evidence" value="ECO:0007669"/>
    <property type="project" value="UniProtKB-KW"/>
</dbReference>
<dbReference type="InterPro" id="IPR055300">
    <property type="entry name" value="CWZF3/5/7"/>
</dbReference>
<dbReference type="InterPro" id="IPR011124">
    <property type="entry name" value="Znf_CW"/>
</dbReference>
<feature type="compositionally biased region" description="Basic and acidic residues" evidence="4">
    <location>
        <begin position="464"/>
        <end position="475"/>
    </location>
</feature>
<feature type="compositionally biased region" description="Basic and acidic residues" evidence="4">
    <location>
        <begin position="492"/>
        <end position="511"/>
    </location>
</feature>
<dbReference type="EMBL" id="JBANQN010000001">
    <property type="protein sequence ID" value="KAK6803559.1"/>
    <property type="molecule type" value="Genomic_DNA"/>
</dbReference>
<evidence type="ECO:0000313" key="7">
    <source>
        <dbReference type="Proteomes" id="UP001371456"/>
    </source>
</evidence>
<feature type="compositionally biased region" description="Low complexity" evidence="4">
    <location>
        <begin position="1056"/>
        <end position="1066"/>
    </location>
</feature>
<sequence length="1718" mass="189169">MSWGNSRVQMMEEHDLEEGEACYYNKDDDDTSFDPDIALSYIDEKLQSVLGHFQKDFEGGVSAENLGAKFGGYGSFLPTYQRSPSILPQPRTPQISQNQGTSRSPSHFASEGPPQNSMSMSGLPSTRRNGTAASRGGHTLNDSRVPCGGDSTRQDSSAQESNKFPAKHEVSLIKSLNPTDQRTLKLRIRVGSDKTAQKSTALHTSLGLISPSSSMENSPTESGEMLTKVQESHSDSPAYILQTMTSFPVAGSVLLSPLHEKFLTLSRNEKLFAENEHVAAAKGTNPQSVMSANSSTSRLEDGDVLIRKKSKSVGLSEYSEELNSEVRNDTMSLLKKNSGIESLKNRHCFSNDLNQRVVHDLVCDTHESVRGAGGAPEAINSSEKEVPLKKREINRLKDQLFGSDLDKDDSLESLSDLSGDKYDNQGVRSRSVELQLESFQKNASFDIKEGGMNKCSRSVPSFRADSDISESERDSSGAVSLRKKAVMQAASHKLDQPRIPHTEKQSSEGKKKLTKHQPGLKPAADVAEVRGVSTTFKNKKNSMKDVRVAHVFDAQLKKPTNQLGRPPGDKLKKSKLEARKGRHSSSSKSRQVPCKKADSHVACATPMKDPSATGIQGVRELTSGAEPPVAPVFIEEDWVACDKCERWRLLPYGTKPEQLPERWMCSMLYWLPGMNRCDISEEETTRALHALYQMPLPDNLNSLQNHAGRSAAGVVSADMHGLGGSSQNVGFDYMANGGKKKHKLRETPNTSSNHGPMLTTNSNLQSELVKSRSFKNVNQPVTESNSISKSNEQIPVKSSDVFGKHVNKLTERMANGDEKQKKKSKRESDQYDRRDLKKLKIKSDQAFVATREVVTSTQDYHESGNLKDTKPGLTERLQILEKKHGHRVQDSRDSGSIEVKTNIGREISIKKRKLRDQDYLMNSQSKGNLLGDSDGNAIVGEVSGESGFRKQKKPKVFHSEKKEPSTSKGEEKSSRTRGAVTRIVLPGTRDFPIDRSVEREHQTKKYRVKVQSRLTMEDIDSLKKDLGSEQLPMAATSSSSKVSDSRKRRANHQVKGSPVGSVSSSPMRMLNMSKASPARMESSGKDDTKLDDIGSPRKYLDRDGEFESEKSRVLIKGKRPGVPHSEVYENFVLDFQGNDAREKIESCGIHSSDFGNSHMCNNNVDVLEQCRPYMTEKHAAYCSDGKGRLSKKHVSVLKEHKSAKDLPLQNKEKDWNTGFNTQRVEENISDQLGSSEVLNSKIDPNNLDSSTKSFKNNQRVSKKDPTHCSDSCRELRLKHDGVGSTTKLNSVCDLEGKVLSKEKLHQESDARFATNGRSIQTESRDLRSQVGAHAEDQLGTSVIKSKSASGAQKGSFKNAGMANSSASARVSTMLKDPGIGVCQNASHNSMGRLESDHCAVQEPSAPTPSKRESSSQTASIILTEAEKLRDTADRLKNSGFHADYNHGYFQAALLFLQGASHLESSNGESGKSGEMNQIQIYSNAAKLCEACALEYEKHDETATAALAYKCMEVAYMRVVNCKSMSSSRIWHDLHANLQVPPLGESPSSSASDVDNTNNLTVAEKTALAKGSGSHSGNHVIAPRNRPSLVRLLDFTKDVNSAMEASRKAQIAFAAATNIGEAENKDAFVSVKRVIDFSFQDVEEIIRLVRQAIEAINHNGFGGSRAWYLLDLFILKERAAEELEVLIKLIGKYVPPETQSNLVAPCVPERHASKSLLHR</sequence>
<feature type="region of interest" description="Disordered" evidence="4">
    <location>
        <begin position="740"/>
        <end position="760"/>
    </location>
</feature>
<dbReference type="PROSITE" id="PS51050">
    <property type="entry name" value="ZF_CW"/>
    <property type="match status" value="1"/>
</dbReference>
<evidence type="ECO:0000259" key="5">
    <source>
        <dbReference type="PROSITE" id="PS51050"/>
    </source>
</evidence>
<feature type="compositionally biased region" description="Basic and acidic residues" evidence="4">
    <location>
        <begin position="808"/>
        <end position="833"/>
    </location>
</feature>
<feature type="compositionally biased region" description="Polar residues" evidence="4">
    <location>
        <begin position="1237"/>
        <end position="1259"/>
    </location>
</feature>
<dbReference type="PANTHER" id="PTHR46524:SF12">
    <property type="entry name" value="CW-TYPE DOMAIN-CONTAINING PROTEIN"/>
    <property type="match status" value="1"/>
</dbReference>
<organism evidence="6 7">
    <name type="scientific">Solanum bulbocastanum</name>
    <name type="common">Wild potato</name>
    <dbReference type="NCBI Taxonomy" id="147425"/>
    <lineage>
        <taxon>Eukaryota</taxon>
        <taxon>Viridiplantae</taxon>
        <taxon>Streptophyta</taxon>
        <taxon>Embryophyta</taxon>
        <taxon>Tracheophyta</taxon>
        <taxon>Spermatophyta</taxon>
        <taxon>Magnoliopsida</taxon>
        <taxon>eudicotyledons</taxon>
        <taxon>Gunneridae</taxon>
        <taxon>Pentapetalae</taxon>
        <taxon>asterids</taxon>
        <taxon>lamiids</taxon>
        <taxon>Solanales</taxon>
        <taxon>Solanaceae</taxon>
        <taxon>Solanoideae</taxon>
        <taxon>Solaneae</taxon>
        <taxon>Solanum</taxon>
    </lineage>
</organism>
<feature type="domain" description="CW-type" evidence="5">
    <location>
        <begin position="632"/>
        <end position="685"/>
    </location>
</feature>
<keyword evidence="1" id="KW-0479">Metal-binding</keyword>
<reference evidence="6 7" key="1">
    <citation type="submission" date="2024-02" db="EMBL/GenBank/DDBJ databases">
        <title>de novo genome assembly of Solanum bulbocastanum strain 11H21.</title>
        <authorList>
            <person name="Hosaka A.J."/>
        </authorList>
    </citation>
    <scope>NUCLEOTIDE SEQUENCE [LARGE SCALE GENOMIC DNA]</scope>
    <source>
        <tissue evidence="6">Young leaves</tissue>
    </source>
</reference>
<proteinExistence type="predicted"/>
<dbReference type="Pfam" id="PF24756">
    <property type="entry name" value="THD_CWZF3-5-7"/>
    <property type="match status" value="1"/>
</dbReference>
<feature type="region of interest" description="Disordered" evidence="4">
    <location>
        <begin position="1237"/>
        <end position="1269"/>
    </location>
</feature>
<feature type="region of interest" description="Disordered" evidence="4">
    <location>
        <begin position="449"/>
        <end position="526"/>
    </location>
</feature>
<feature type="region of interest" description="Disordered" evidence="4">
    <location>
        <begin position="556"/>
        <end position="598"/>
    </location>
</feature>
<evidence type="ECO:0000256" key="3">
    <source>
        <dbReference type="ARBA" id="ARBA00022833"/>
    </source>
</evidence>
<gene>
    <name evidence="6" type="ORF">RDI58_001343</name>
</gene>
<evidence type="ECO:0000256" key="4">
    <source>
        <dbReference type="SAM" id="MobiDB-lite"/>
    </source>
</evidence>
<name>A0AAN8U4X3_SOLBU</name>
<accession>A0AAN8U4X3</accession>
<keyword evidence="3" id="KW-0862">Zinc</keyword>
<protein>
    <recommendedName>
        <fullName evidence="5">CW-type domain-containing protein</fullName>
    </recommendedName>
</protein>
<feature type="region of interest" description="Disordered" evidence="4">
    <location>
        <begin position="941"/>
        <end position="978"/>
    </location>
</feature>
<feature type="compositionally biased region" description="Low complexity" evidence="4">
    <location>
        <begin position="1344"/>
        <end position="1357"/>
    </location>
</feature>
<feature type="compositionally biased region" description="Polar residues" evidence="4">
    <location>
        <begin position="81"/>
        <end position="132"/>
    </location>
</feature>
<dbReference type="InterPro" id="IPR056406">
    <property type="entry name" value="THD_CWZF3/5/7"/>
</dbReference>
<dbReference type="PANTHER" id="PTHR46524">
    <property type="entry name" value="CW-TYPE ZINC FINGER"/>
    <property type="match status" value="1"/>
</dbReference>
<dbReference type="Gene3D" id="3.30.40.100">
    <property type="match status" value="1"/>
</dbReference>
<evidence type="ECO:0000313" key="6">
    <source>
        <dbReference type="EMBL" id="KAK6803559.1"/>
    </source>
</evidence>
<feature type="compositionally biased region" description="Polar residues" evidence="4">
    <location>
        <begin position="774"/>
        <end position="793"/>
    </location>
</feature>
<feature type="compositionally biased region" description="Basic and acidic residues" evidence="4">
    <location>
        <begin position="1082"/>
        <end position="1100"/>
    </location>
</feature>
<feature type="region of interest" description="Disordered" evidence="4">
    <location>
        <begin position="1310"/>
        <end position="1360"/>
    </location>
</feature>
<evidence type="ECO:0000256" key="1">
    <source>
        <dbReference type="ARBA" id="ARBA00022723"/>
    </source>
</evidence>